<accession>A0ABU4ZLP2</accession>
<dbReference type="RefSeq" id="WP_320233848.1">
    <property type="nucleotide sequence ID" value="NZ_JAVIJF010000010.1"/>
</dbReference>
<organism evidence="1 2">
    <name type="scientific">Mesorhizobium montanum</name>
    <dbReference type="NCBI Taxonomy" id="3072323"/>
    <lineage>
        <taxon>Bacteria</taxon>
        <taxon>Pseudomonadati</taxon>
        <taxon>Pseudomonadota</taxon>
        <taxon>Alphaproteobacteria</taxon>
        <taxon>Hyphomicrobiales</taxon>
        <taxon>Phyllobacteriaceae</taxon>
        <taxon>Mesorhizobium</taxon>
    </lineage>
</organism>
<name>A0ABU4ZLP2_9HYPH</name>
<sequence length="330" mass="37599">MSKVDFVRTDAVSCFSNGVAYILNRLTDFEYREFELLLYGSGFLLKSGYDEYGFPELVFDVILSCEESLSRFDGELVRRHASEALGASYIKELLNDIGPLVAWVNSSHLNHSSVYNTRESYIHAFVIKEYVSEGDCFAIFDPLIVDRYPVCCHTYIPSASLDRALFDYASGREMAPELGTLYGVKAEQPIRFSGDIGREVSRQAQAVMNEMMYRDAIPLFHASCMERFDLVDKTGVAAGKRLFGHINTYFVVPSLLHVRRALLTGGYQKSCRDDLDALIASWRELAYLSLKYDKTRQSEVLEKIDNKFSLVARRSQDLWRRLAEPDAQIM</sequence>
<keyword evidence="2" id="KW-1185">Reference proteome</keyword>
<proteinExistence type="predicted"/>
<evidence type="ECO:0000313" key="1">
    <source>
        <dbReference type="EMBL" id="MDX8525910.1"/>
    </source>
</evidence>
<evidence type="ECO:0000313" key="2">
    <source>
        <dbReference type="Proteomes" id="UP001276840"/>
    </source>
</evidence>
<dbReference type="EMBL" id="JAVIJF010000010">
    <property type="protein sequence ID" value="MDX8525910.1"/>
    <property type="molecule type" value="Genomic_DNA"/>
</dbReference>
<comment type="caution">
    <text evidence="1">The sequence shown here is derived from an EMBL/GenBank/DDBJ whole genome shotgun (WGS) entry which is preliminary data.</text>
</comment>
<dbReference type="Proteomes" id="UP001276840">
    <property type="component" value="Unassembled WGS sequence"/>
</dbReference>
<protein>
    <recommendedName>
        <fullName evidence="3">Butirosin biosynthesis protein H N-terminal domain-containing protein</fullName>
    </recommendedName>
</protein>
<evidence type="ECO:0008006" key="3">
    <source>
        <dbReference type="Google" id="ProtNLM"/>
    </source>
</evidence>
<reference evidence="1 2" key="1">
    <citation type="submission" date="2023-08" db="EMBL/GenBank/DDBJ databases">
        <title>Implementing the SeqCode for naming new Mesorhizobium species isolated from Vachellia karroo root nodules.</title>
        <authorList>
            <person name="Van Lill M."/>
        </authorList>
    </citation>
    <scope>NUCLEOTIDE SEQUENCE [LARGE SCALE GENOMIC DNA]</scope>
    <source>
        <strain evidence="1 2">MSK 1335</strain>
    </source>
</reference>
<gene>
    <name evidence="1" type="ORF">RFM68_15470</name>
</gene>